<dbReference type="RefSeq" id="XP_019020388.1">
    <property type="nucleotide sequence ID" value="XM_019160509.1"/>
</dbReference>
<dbReference type="InterPro" id="IPR036864">
    <property type="entry name" value="Zn2-C6_fun-type_DNA-bd_sf"/>
</dbReference>
<feature type="domain" description="Zn(2)-C6 fungal-type" evidence="2">
    <location>
        <begin position="26"/>
        <end position="62"/>
    </location>
</feature>
<feature type="compositionally biased region" description="Acidic residues" evidence="1">
    <location>
        <begin position="946"/>
        <end position="963"/>
    </location>
</feature>
<dbReference type="InterPro" id="IPR052780">
    <property type="entry name" value="AAA_Catabolism_Regulators"/>
</dbReference>
<dbReference type="SMART" id="SM00066">
    <property type="entry name" value="GAL4"/>
    <property type="match status" value="1"/>
</dbReference>
<dbReference type="GO" id="GO:0000981">
    <property type="term" value="F:DNA-binding transcription factor activity, RNA polymerase II-specific"/>
    <property type="evidence" value="ECO:0007669"/>
    <property type="project" value="InterPro"/>
</dbReference>
<evidence type="ECO:0000313" key="3">
    <source>
        <dbReference type="EMBL" id="ODQ49275.1"/>
    </source>
</evidence>
<dbReference type="AlphaFoldDB" id="A0A1E3NT07"/>
<dbReference type="GO" id="GO:0005634">
    <property type="term" value="C:nucleus"/>
    <property type="evidence" value="ECO:0007669"/>
    <property type="project" value="TreeGrafter"/>
</dbReference>
<reference evidence="3 4" key="1">
    <citation type="journal article" date="2016" name="Proc. Natl. Acad. Sci. U.S.A.">
        <title>Comparative genomics of biotechnologically important yeasts.</title>
        <authorList>
            <person name="Riley R."/>
            <person name="Haridas S."/>
            <person name="Wolfe K.H."/>
            <person name="Lopes M.R."/>
            <person name="Hittinger C.T."/>
            <person name="Goeker M."/>
            <person name="Salamov A.A."/>
            <person name="Wisecaver J.H."/>
            <person name="Long T.M."/>
            <person name="Calvey C.H."/>
            <person name="Aerts A.L."/>
            <person name="Barry K.W."/>
            <person name="Choi C."/>
            <person name="Clum A."/>
            <person name="Coughlan A.Y."/>
            <person name="Deshpande S."/>
            <person name="Douglass A.P."/>
            <person name="Hanson S.J."/>
            <person name="Klenk H.-P."/>
            <person name="LaButti K.M."/>
            <person name="Lapidus A."/>
            <person name="Lindquist E.A."/>
            <person name="Lipzen A.M."/>
            <person name="Meier-Kolthoff J.P."/>
            <person name="Ohm R.A."/>
            <person name="Otillar R.P."/>
            <person name="Pangilinan J.L."/>
            <person name="Peng Y."/>
            <person name="Rokas A."/>
            <person name="Rosa C.A."/>
            <person name="Scheuner C."/>
            <person name="Sibirny A.A."/>
            <person name="Slot J.C."/>
            <person name="Stielow J.B."/>
            <person name="Sun H."/>
            <person name="Kurtzman C.P."/>
            <person name="Blackwell M."/>
            <person name="Grigoriev I.V."/>
            <person name="Jeffries T.W."/>
        </authorList>
    </citation>
    <scope>NUCLEOTIDE SEQUENCE [LARGE SCALE GENOMIC DNA]</scope>
    <source>
        <strain evidence="3 4">NRRL Y-2026</strain>
    </source>
</reference>
<gene>
    <name evidence="3" type="ORF">PICMEDRAFT_14747</name>
</gene>
<feature type="compositionally biased region" description="Low complexity" evidence="1">
    <location>
        <begin position="130"/>
        <end position="150"/>
    </location>
</feature>
<dbReference type="PANTHER" id="PTHR31644">
    <property type="entry name" value="TRANSCRIPTIONAL ACTIVATOR ARO80-RELATED"/>
    <property type="match status" value="1"/>
</dbReference>
<feature type="region of interest" description="Disordered" evidence="1">
    <location>
        <begin position="515"/>
        <end position="551"/>
    </location>
</feature>
<dbReference type="InterPro" id="IPR001138">
    <property type="entry name" value="Zn2Cys6_DnaBD"/>
</dbReference>
<feature type="compositionally biased region" description="Basic and acidic residues" evidence="1">
    <location>
        <begin position="927"/>
        <end position="945"/>
    </location>
</feature>
<dbReference type="STRING" id="763406.A0A1E3NT07"/>
<dbReference type="PROSITE" id="PS50048">
    <property type="entry name" value="ZN2_CY6_FUNGAL_2"/>
    <property type="match status" value="1"/>
</dbReference>
<evidence type="ECO:0000256" key="1">
    <source>
        <dbReference type="SAM" id="MobiDB-lite"/>
    </source>
</evidence>
<feature type="compositionally biased region" description="Low complexity" evidence="1">
    <location>
        <begin position="261"/>
        <end position="271"/>
    </location>
</feature>
<name>A0A1E3NT07_9ASCO</name>
<dbReference type="GO" id="GO:0009074">
    <property type="term" value="P:aromatic amino acid family catabolic process"/>
    <property type="evidence" value="ECO:0007669"/>
    <property type="project" value="TreeGrafter"/>
</dbReference>
<dbReference type="GO" id="GO:0045944">
    <property type="term" value="P:positive regulation of transcription by RNA polymerase II"/>
    <property type="evidence" value="ECO:0007669"/>
    <property type="project" value="TreeGrafter"/>
</dbReference>
<dbReference type="EMBL" id="KV454001">
    <property type="protein sequence ID" value="ODQ49275.1"/>
    <property type="molecule type" value="Genomic_DNA"/>
</dbReference>
<dbReference type="OrthoDB" id="2262349at2759"/>
<evidence type="ECO:0000259" key="2">
    <source>
        <dbReference type="PROSITE" id="PS50048"/>
    </source>
</evidence>
<organism evidence="3 4">
    <name type="scientific">Pichia membranifaciens NRRL Y-2026</name>
    <dbReference type="NCBI Taxonomy" id="763406"/>
    <lineage>
        <taxon>Eukaryota</taxon>
        <taxon>Fungi</taxon>
        <taxon>Dikarya</taxon>
        <taxon>Ascomycota</taxon>
        <taxon>Saccharomycotina</taxon>
        <taxon>Pichiomycetes</taxon>
        <taxon>Pichiales</taxon>
        <taxon>Pichiaceae</taxon>
        <taxon>Pichia</taxon>
    </lineage>
</organism>
<keyword evidence="4" id="KW-1185">Reference proteome</keyword>
<sequence length="1130" mass="128233">MGTGIVHMESQLDGKKKPPFKRNYLACLNCRTRKVKCDLGSVENPHDPPCARCKRERKECVFIESKRGSSKIKAHNSYTPQQSSIYNKSSSTAQDISINPILPLPSPYFHSKSIPLLDSNKSPMTDYPKSPSLSQSSTPSSMNPNPLLLNKTLSTSFHNRKPTSLTSRNSVNFSDSQNEKEDANDSTYDHEKTALKSERLSSKPSDSNLPSITSSIQSLTNNATMIYLAHVAGKVAHADSRDHIDGAERLSQLERSVPIPRSLSSSNTNNLDDSRRGSYFDQSSDSKNSPSHIGDTEPILDSFGHDNSLYPVLREDRLTVPPLTTSQSMRQRPSGALADIEYIASSSDLKDAHSQFILTEIEAKRLIKIFFVTMHPFYPYIPKMLRDPDTLAGYPMLLCALLAISSRYNPLPDKMGAWDDISDDDTTKRKLERGEKDIHVNSSNGERHLAVHEQLWIYCQRLMSMTVWGESSSRSVGTLLTFLMFTEWNPRAIHFRWGDYANSAQDDSLANKKFDRSKNKNVGINSNGKTKNKANGRSDSNSIKTEDDNDNDEEFAGLSAMKRSEIMSFMLIGTATRLSFLLDTDPLIFIATHVSETHIAVGLNKKSMLQQTLSEVDVNDPAYQFSHYQKANLELLQFFSLCYETLYGTRPKFISLDKYQTLAILDILSPILENWYRKYYKLLKPSNIHCAPLAACNDDGSPDWLYLITLNSKLERDLTISIERESLILDYYYTKLYLYSLALSGDTSVNANLRNSKKGRNLRLDELARYSRYVELAYKAAKEVLAVIQRVRKLRLLKYMPVRWVTRVIKSVSFIVKCYLTLTTDIHTNTSFDSGTTHADQKLPHRDITPFASGKNDEDMDFYGSGEKEENTNGEILKLSVIPLEEIITLLQKTAICLRYAAPDELHLCTRYSTILMYLCSQFKTQMRERNENRSSVREYEKDTELDVGPIEEENENENEIENQNENQHDNTNGNSNDNMNANGNTQAQNGTVPEIKKQTLYVPQASQQEFQQESVDNMHNSYLHNPDIQSNQIFNSSMYPGNNRRPSIMSSNFGNTNNTGNPYQPMDYGLENINFSSANQQLFDDFFNKNPSEKLFNFFSTNDNNPGLDFVDQFTKEIEKDFLSKGGKH</sequence>
<evidence type="ECO:0000313" key="4">
    <source>
        <dbReference type="Proteomes" id="UP000094455"/>
    </source>
</evidence>
<dbReference type="SUPFAM" id="SSF57701">
    <property type="entry name" value="Zn2/Cys6 DNA-binding domain"/>
    <property type="match status" value="1"/>
</dbReference>
<feature type="compositionally biased region" description="Low complexity" evidence="1">
    <location>
        <begin position="964"/>
        <end position="986"/>
    </location>
</feature>
<dbReference type="Proteomes" id="UP000094455">
    <property type="component" value="Unassembled WGS sequence"/>
</dbReference>
<dbReference type="Pfam" id="PF00172">
    <property type="entry name" value="Zn_clus"/>
    <property type="match status" value="1"/>
</dbReference>
<dbReference type="PANTHER" id="PTHR31644:SF2">
    <property type="entry name" value="TRANSCRIPTIONAL ACTIVATOR ARO80-RELATED"/>
    <property type="match status" value="1"/>
</dbReference>
<feature type="compositionally biased region" description="Basic and acidic residues" evidence="1">
    <location>
        <begin position="177"/>
        <end position="201"/>
    </location>
</feature>
<feature type="compositionally biased region" description="Polar residues" evidence="1">
    <location>
        <begin position="151"/>
        <end position="176"/>
    </location>
</feature>
<feature type="region of interest" description="Disordered" evidence="1">
    <location>
        <begin position="927"/>
        <end position="990"/>
    </location>
</feature>
<feature type="region of interest" description="Disordered" evidence="1">
    <location>
        <begin position="120"/>
        <end position="210"/>
    </location>
</feature>
<protein>
    <recommendedName>
        <fullName evidence="2">Zn(2)-C6 fungal-type domain-containing protein</fullName>
    </recommendedName>
</protein>
<dbReference type="PROSITE" id="PS00463">
    <property type="entry name" value="ZN2_CY6_FUNGAL_1"/>
    <property type="match status" value="1"/>
</dbReference>
<proteinExistence type="predicted"/>
<feature type="compositionally biased region" description="Polar residues" evidence="1">
    <location>
        <begin position="520"/>
        <end position="543"/>
    </location>
</feature>
<dbReference type="GeneID" id="30177196"/>
<feature type="compositionally biased region" description="Polar residues" evidence="1">
    <location>
        <begin position="280"/>
        <end position="291"/>
    </location>
</feature>
<dbReference type="Gene3D" id="4.10.240.10">
    <property type="entry name" value="Zn(2)-C6 fungal-type DNA-binding domain"/>
    <property type="match status" value="1"/>
</dbReference>
<dbReference type="CDD" id="cd00067">
    <property type="entry name" value="GAL4"/>
    <property type="match status" value="1"/>
</dbReference>
<accession>A0A1E3NT07</accession>
<dbReference type="GO" id="GO:0008270">
    <property type="term" value="F:zinc ion binding"/>
    <property type="evidence" value="ECO:0007669"/>
    <property type="project" value="InterPro"/>
</dbReference>
<feature type="region of interest" description="Disordered" evidence="1">
    <location>
        <begin position="249"/>
        <end position="300"/>
    </location>
</feature>